<dbReference type="OrthoDB" id="10263536at2759"/>
<feature type="domain" description="Aminomethyltransferase C-terminal" evidence="9">
    <location>
        <begin position="261"/>
        <end position="336"/>
    </location>
</feature>
<comment type="subunit">
    <text evidence="2 7">The glycine cleavage system is composed of four proteins: P, T, L and H.</text>
</comment>
<dbReference type="NCBIfam" id="TIGR00528">
    <property type="entry name" value="gcvT"/>
    <property type="match status" value="1"/>
</dbReference>
<dbReference type="Pfam" id="PF08669">
    <property type="entry name" value="GCV_T_C"/>
    <property type="match status" value="1"/>
</dbReference>
<dbReference type="InterPro" id="IPR029043">
    <property type="entry name" value="GcvT/YgfZ_C"/>
</dbReference>
<organism evidence="10 11">
    <name type="scientific">Rhynchospora breviuscula</name>
    <dbReference type="NCBI Taxonomy" id="2022672"/>
    <lineage>
        <taxon>Eukaryota</taxon>
        <taxon>Viridiplantae</taxon>
        <taxon>Streptophyta</taxon>
        <taxon>Embryophyta</taxon>
        <taxon>Tracheophyta</taxon>
        <taxon>Spermatophyta</taxon>
        <taxon>Magnoliopsida</taxon>
        <taxon>Liliopsida</taxon>
        <taxon>Poales</taxon>
        <taxon>Cyperaceae</taxon>
        <taxon>Cyperoideae</taxon>
        <taxon>Rhynchosporeae</taxon>
        <taxon>Rhynchospora</taxon>
    </lineage>
</organism>
<evidence type="ECO:0000256" key="2">
    <source>
        <dbReference type="ARBA" id="ARBA00011690"/>
    </source>
</evidence>
<comment type="subcellular location">
    <subcellularLocation>
        <location evidence="7">Mitochondrion</location>
    </subcellularLocation>
</comment>
<dbReference type="SUPFAM" id="SSF101790">
    <property type="entry name" value="Aminomethyltransferase beta-barrel domain"/>
    <property type="match status" value="1"/>
</dbReference>
<dbReference type="InterPro" id="IPR006223">
    <property type="entry name" value="GcvT"/>
</dbReference>
<keyword evidence="3 7" id="KW-0032">Aminotransferase</keyword>
<dbReference type="GO" id="GO:0005960">
    <property type="term" value="C:glycine cleavage complex"/>
    <property type="evidence" value="ECO:0007669"/>
    <property type="project" value="InterPro"/>
</dbReference>
<dbReference type="EMBL" id="JAMQYH010000041">
    <property type="protein sequence ID" value="KAJ1684169.1"/>
    <property type="molecule type" value="Genomic_DNA"/>
</dbReference>
<dbReference type="InterPro" id="IPR013977">
    <property type="entry name" value="GcvT_C"/>
</dbReference>
<evidence type="ECO:0000259" key="8">
    <source>
        <dbReference type="Pfam" id="PF01571"/>
    </source>
</evidence>
<accession>A0A9Q0C0B2</accession>
<name>A0A9Q0C0B2_9POAL</name>
<dbReference type="GO" id="GO:0006546">
    <property type="term" value="P:glycine catabolic process"/>
    <property type="evidence" value="ECO:0007669"/>
    <property type="project" value="InterPro"/>
</dbReference>
<gene>
    <name evidence="10" type="ORF">LUZ63_020462</name>
</gene>
<dbReference type="GO" id="GO:0005829">
    <property type="term" value="C:cytosol"/>
    <property type="evidence" value="ECO:0007669"/>
    <property type="project" value="TreeGrafter"/>
</dbReference>
<dbReference type="InterPro" id="IPR027266">
    <property type="entry name" value="TrmE/GcvT-like"/>
</dbReference>
<keyword evidence="11" id="KW-1185">Reference proteome</keyword>
<dbReference type="InterPro" id="IPR006222">
    <property type="entry name" value="GCVT_N"/>
</dbReference>
<comment type="similarity">
    <text evidence="1 7">Belongs to the GcvT family.</text>
</comment>
<keyword evidence="7" id="KW-0809">Transit peptide</keyword>
<evidence type="ECO:0000256" key="5">
    <source>
        <dbReference type="ARBA" id="ARBA00047665"/>
    </source>
</evidence>
<dbReference type="PANTHER" id="PTHR43757">
    <property type="entry name" value="AMINOMETHYLTRANSFERASE"/>
    <property type="match status" value="1"/>
</dbReference>
<comment type="catalytic activity">
    <reaction evidence="5 7">
        <text>N(6)-[(R)-S(8)-aminomethyldihydrolipoyl]-L-lysyl-[protein] + (6S)-5,6,7,8-tetrahydrofolate = N(6)-[(R)-dihydrolipoyl]-L-lysyl-[protein] + (6R)-5,10-methylene-5,6,7,8-tetrahydrofolate + NH4(+)</text>
        <dbReference type="Rhea" id="RHEA:16945"/>
        <dbReference type="Rhea" id="RHEA-COMP:10475"/>
        <dbReference type="Rhea" id="RHEA-COMP:10492"/>
        <dbReference type="ChEBI" id="CHEBI:15636"/>
        <dbReference type="ChEBI" id="CHEBI:28938"/>
        <dbReference type="ChEBI" id="CHEBI:57453"/>
        <dbReference type="ChEBI" id="CHEBI:83100"/>
        <dbReference type="ChEBI" id="CHEBI:83143"/>
        <dbReference type="EC" id="2.1.2.10"/>
    </reaction>
</comment>
<dbReference type="Pfam" id="PF01571">
    <property type="entry name" value="GCV_T"/>
    <property type="match status" value="1"/>
</dbReference>
<dbReference type="NCBIfam" id="NF001567">
    <property type="entry name" value="PRK00389.1"/>
    <property type="match status" value="1"/>
</dbReference>
<proteinExistence type="inferred from homology"/>
<dbReference type="GO" id="GO:0008483">
    <property type="term" value="F:transaminase activity"/>
    <property type="evidence" value="ECO:0007669"/>
    <property type="project" value="UniProtKB-KW"/>
</dbReference>
<evidence type="ECO:0000259" key="9">
    <source>
        <dbReference type="Pfam" id="PF08669"/>
    </source>
</evidence>
<reference evidence="10" key="1">
    <citation type="journal article" date="2022" name="Cell">
        <title>Repeat-based holocentromeres influence genome architecture and karyotype evolution.</title>
        <authorList>
            <person name="Hofstatter P.G."/>
            <person name="Thangavel G."/>
            <person name="Lux T."/>
            <person name="Neumann P."/>
            <person name="Vondrak T."/>
            <person name="Novak P."/>
            <person name="Zhang M."/>
            <person name="Costa L."/>
            <person name="Castellani M."/>
            <person name="Scott A."/>
            <person name="Toegelov H."/>
            <person name="Fuchs J."/>
            <person name="Mata-Sucre Y."/>
            <person name="Dias Y."/>
            <person name="Vanzela A.L.L."/>
            <person name="Huettel B."/>
            <person name="Almeida C.C.S."/>
            <person name="Simkova H."/>
            <person name="Souza G."/>
            <person name="Pedrosa-Harand A."/>
            <person name="Macas J."/>
            <person name="Mayer K.F.X."/>
            <person name="Houben A."/>
            <person name="Marques A."/>
        </authorList>
    </citation>
    <scope>NUCLEOTIDE SEQUENCE</scope>
    <source>
        <strain evidence="10">RhyBre1mFocal</strain>
    </source>
</reference>
<sequence>MPLEYAGVIAEHTAVREAVGVFDVSHLGKVEVRGEGAYDLVNSCLSNDLDKIEPGRAQYTLCCEEDTAGIVDDLIVYLFAPDHLLLVPNAANTAEVQRRLEAVAPASVTITDQHRSHAVLAVQGPRSGDLLAALGMPTEGRYMSVAAHLLTGADGGSVPVTVCRSGYTGEKGYELIAPAESAGLLWDELMRAGADLGVAPCGLGARDTLRLEMGYPLHGQDLTRETTAVSSGLSWAVGWKKPAFWGRAALVAEKEAGARTRLAGLRASGRGVPRPHMPVLVDGVGVGEVTSGSFSPTLRTGVALARVAASVEDGAEVTIDVRGRPLAVTVTKPPFVGAHTG</sequence>
<dbReference type="Gene3D" id="3.30.70.1400">
    <property type="entry name" value="Aminomethyltransferase beta-barrel domains"/>
    <property type="match status" value="1"/>
</dbReference>
<evidence type="ECO:0000313" key="11">
    <source>
        <dbReference type="Proteomes" id="UP001151287"/>
    </source>
</evidence>
<dbReference type="GO" id="GO:0004047">
    <property type="term" value="F:aminomethyltransferase activity"/>
    <property type="evidence" value="ECO:0007669"/>
    <property type="project" value="UniProtKB-EC"/>
</dbReference>
<evidence type="ECO:0000256" key="3">
    <source>
        <dbReference type="ARBA" id="ARBA00022576"/>
    </source>
</evidence>
<dbReference type="Gene3D" id="3.30.1360.120">
    <property type="entry name" value="Probable tRNA modification gtpase trme, domain 1"/>
    <property type="match status" value="1"/>
</dbReference>
<protein>
    <recommendedName>
        <fullName evidence="7">Aminomethyltransferase</fullName>
        <ecNumber evidence="7">2.1.2.10</ecNumber>
    </recommendedName>
    <alternativeName>
        <fullName evidence="7">Glycine cleavage system T protein</fullName>
    </alternativeName>
</protein>
<evidence type="ECO:0000256" key="4">
    <source>
        <dbReference type="ARBA" id="ARBA00022679"/>
    </source>
</evidence>
<dbReference type="Gene3D" id="4.10.1250.10">
    <property type="entry name" value="Aminomethyltransferase fragment"/>
    <property type="match status" value="1"/>
</dbReference>
<dbReference type="AlphaFoldDB" id="A0A9Q0C0B2"/>
<dbReference type="PANTHER" id="PTHR43757:SF2">
    <property type="entry name" value="AMINOMETHYLTRANSFERASE, MITOCHONDRIAL"/>
    <property type="match status" value="1"/>
</dbReference>
<keyword evidence="7" id="KW-0496">Mitochondrion</keyword>
<keyword evidence="4 7" id="KW-0808">Transferase</keyword>
<dbReference type="EC" id="2.1.2.10" evidence="7"/>
<evidence type="ECO:0000256" key="1">
    <source>
        <dbReference type="ARBA" id="ARBA00008609"/>
    </source>
</evidence>
<feature type="domain" description="GCVT N-terminal" evidence="8">
    <location>
        <begin position="2"/>
        <end position="241"/>
    </location>
</feature>
<dbReference type="Proteomes" id="UP001151287">
    <property type="component" value="Unassembled WGS sequence"/>
</dbReference>
<dbReference type="InterPro" id="IPR028896">
    <property type="entry name" value="GcvT/YgfZ/DmdA"/>
</dbReference>
<dbReference type="Gene3D" id="2.40.30.110">
    <property type="entry name" value="Aminomethyltransferase beta-barrel domains"/>
    <property type="match status" value="1"/>
</dbReference>
<evidence type="ECO:0000313" key="10">
    <source>
        <dbReference type="EMBL" id="KAJ1684169.1"/>
    </source>
</evidence>
<comment type="function">
    <text evidence="7">The glycine cleavage system catalyzes the degradation of glycine.</text>
</comment>
<dbReference type="PIRSF" id="PIRSF006487">
    <property type="entry name" value="GcvT"/>
    <property type="match status" value="1"/>
</dbReference>
<comment type="caution">
    <text evidence="10">The sequence shown here is derived from an EMBL/GenBank/DDBJ whole genome shotgun (WGS) entry which is preliminary data.</text>
</comment>
<evidence type="ECO:0000256" key="7">
    <source>
        <dbReference type="RuleBase" id="RU003981"/>
    </source>
</evidence>
<dbReference type="GO" id="GO:0005739">
    <property type="term" value="C:mitochondrion"/>
    <property type="evidence" value="ECO:0007669"/>
    <property type="project" value="UniProtKB-SubCell"/>
</dbReference>
<dbReference type="SUPFAM" id="SSF103025">
    <property type="entry name" value="Folate-binding domain"/>
    <property type="match status" value="1"/>
</dbReference>
<feature type="binding site" evidence="6">
    <location>
        <position position="174"/>
    </location>
    <ligand>
        <name>substrate</name>
    </ligand>
</feature>
<evidence type="ECO:0000256" key="6">
    <source>
        <dbReference type="PIRSR" id="PIRSR006487-1"/>
    </source>
</evidence>